<protein>
    <submittedName>
        <fullName evidence="1">Uncharacterized protein</fullName>
    </submittedName>
</protein>
<sequence length="159" mass="18678">MSEQQLEYNSNIDYDDYDEHSYNYQESIAPSESTVYTSQRAKHKAMEEILKLDSGYRVNGKKKNKIEYYITCLSPGTSIRNAVTGIREFNLKVGNPSHEDQFFKIRYASNFINNVTGPESLYYDNPEQCERHLKLNIKQSTKNKWQNKYNLAMSQNNYD</sequence>
<evidence type="ECO:0000313" key="1">
    <source>
        <dbReference type="EMBL" id="QHT99373.1"/>
    </source>
</evidence>
<reference evidence="1" key="1">
    <citation type="journal article" date="2020" name="Nature">
        <title>Giant virus diversity and host interactions through global metagenomics.</title>
        <authorList>
            <person name="Schulz F."/>
            <person name="Roux S."/>
            <person name="Paez-Espino D."/>
            <person name="Jungbluth S."/>
            <person name="Walsh D.A."/>
            <person name="Denef V.J."/>
            <person name="McMahon K.D."/>
            <person name="Konstantinidis K.T."/>
            <person name="Eloe-Fadrosh E.A."/>
            <person name="Kyrpides N.C."/>
            <person name="Woyke T."/>
        </authorList>
    </citation>
    <scope>NUCLEOTIDE SEQUENCE</scope>
    <source>
        <strain evidence="1">GVMAG-M-3300025699-48</strain>
    </source>
</reference>
<accession>A0A6C0J6X2</accession>
<proteinExistence type="predicted"/>
<name>A0A6C0J6X2_9ZZZZ</name>
<dbReference type="AlphaFoldDB" id="A0A6C0J6X2"/>
<organism evidence="1">
    <name type="scientific">viral metagenome</name>
    <dbReference type="NCBI Taxonomy" id="1070528"/>
    <lineage>
        <taxon>unclassified sequences</taxon>
        <taxon>metagenomes</taxon>
        <taxon>organismal metagenomes</taxon>
    </lineage>
</organism>
<dbReference type="EMBL" id="MN740307">
    <property type="protein sequence ID" value="QHT99373.1"/>
    <property type="molecule type" value="Genomic_DNA"/>
</dbReference>